<reference evidence="1 2" key="1">
    <citation type="submission" date="2024-10" db="EMBL/GenBank/DDBJ databases">
        <title>Draft genome assembly of a novel steroid transforming actinomycete isolated from African clawed frog Xenopus laevis.</title>
        <authorList>
            <person name="Bragin E."/>
            <person name="Kollerov V."/>
            <person name="Donova M.V."/>
        </authorList>
    </citation>
    <scope>NUCLEOTIDE SEQUENCE [LARGE SCALE GENOMIC DNA]</scope>
    <source>
        <strain evidence="1 2">MTOC-St3</strain>
    </source>
</reference>
<sequence>MLTNQAPSAGFSADTPFHALYERAAEEPSDLVGEVRTAVECGMCDPRDSAEMACAATETAEAVVTALSSPWALYTPQDAATVASALFVQLQHTADAFEQLGRALGQIAERGETQVPAPADAGQPANLGDALAALASVSEQIHGLAARHASTAVRALHAAPATAPRPADAHETVVAVAALLAKQYGQEVTLNRRREDGEYEDLDDGFGCGCDVTILAAEEEYN</sequence>
<dbReference type="EMBL" id="JBIENY010000257">
    <property type="protein sequence ID" value="MFG6297120.1"/>
    <property type="molecule type" value="Genomic_DNA"/>
</dbReference>
<evidence type="ECO:0000313" key="1">
    <source>
        <dbReference type="EMBL" id="MFG6297120.1"/>
    </source>
</evidence>
<feature type="non-terminal residue" evidence="1">
    <location>
        <position position="222"/>
    </location>
</feature>
<evidence type="ECO:0000313" key="2">
    <source>
        <dbReference type="Proteomes" id="UP001605990"/>
    </source>
</evidence>
<dbReference type="RefSeq" id="WP_394394294.1">
    <property type="nucleotide sequence ID" value="NZ_JBIENY010000257.1"/>
</dbReference>
<accession>A0ABW7E1V8</accession>
<proteinExistence type="predicted"/>
<protein>
    <submittedName>
        <fullName evidence="1">Uncharacterized protein</fullName>
    </submittedName>
</protein>
<dbReference type="Proteomes" id="UP001605990">
    <property type="component" value="Unassembled WGS sequence"/>
</dbReference>
<gene>
    <name evidence="1" type="ORF">ACGU38_17395</name>
</gene>
<keyword evidence="2" id="KW-1185">Reference proteome</keyword>
<comment type="caution">
    <text evidence="1">The sequence shown here is derived from an EMBL/GenBank/DDBJ whole genome shotgun (WGS) entry which is preliminary data.</text>
</comment>
<name>A0ABW7E1V8_STRRO</name>
<organism evidence="1 2">
    <name type="scientific">Streptomyces rochei</name>
    <name type="common">Streptomyces parvullus</name>
    <dbReference type="NCBI Taxonomy" id="1928"/>
    <lineage>
        <taxon>Bacteria</taxon>
        <taxon>Bacillati</taxon>
        <taxon>Actinomycetota</taxon>
        <taxon>Actinomycetes</taxon>
        <taxon>Kitasatosporales</taxon>
        <taxon>Streptomycetaceae</taxon>
        <taxon>Streptomyces</taxon>
        <taxon>Streptomyces rochei group</taxon>
    </lineage>
</organism>